<reference evidence="2" key="1">
    <citation type="submission" date="2015-12" db="EMBL/GenBank/DDBJ databases">
        <authorList>
            <person name="Lauer A."/>
            <person name="Humrighouse B."/>
            <person name="Loparev V."/>
            <person name="Shewmaker P.L."/>
            <person name="Whitney A.M."/>
            <person name="McLaughlin R.W."/>
        </authorList>
    </citation>
    <scope>NUCLEOTIDE SEQUENCE [LARGE SCALE GENOMIC DNA]</scope>
    <source>
        <strain evidence="2">LMG 26678</strain>
    </source>
</reference>
<dbReference type="KEGG" id="erx:ATZ35_14540"/>
<proteinExistence type="predicted"/>
<evidence type="ECO:0008006" key="3">
    <source>
        <dbReference type="Google" id="ProtNLM"/>
    </source>
</evidence>
<keyword evidence="2" id="KW-1185">Reference proteome</keyword>
<organism evidence="1 2">
    <name type="scientific">Enterococcus rotai</name>
    <dbReference type="NCBI Taxonomy" id="118060"/>
    <lineage>
        <taxon>Bacteria</taxon>
        <taxon>Bacillati</taxon>
        <taxon>Bacillota</taxon>
        <taxon>Bacilli</taxon>
        <taxon>Lactobacillales</taxon>
        <taxon>Enterococcaceae</taxon>
        <taxon>Enterococcus</taxon>
    </lineage>
</organism>
<dbReference type="EMBL" id="CP013655">
    <property type="protein sequence ID" value="ALS38318.1"/>
    <property type="molecule type" value="Genomic_DNA"/>
</dbReference>
<dbReference type="AlphaFoldDB" id="A0A0U2IUS7"/>
<gene>
    <name evidence="1" type="ORF">ATZ35_14540</name>
</gene>
<accession>A0A0U2IUS7</accession>
<protein>
    <recommendedName>
        <fullName evidence="3">DUF5067 domain-containing protein</fullName>
    </recommendedName>
</protein>
<name>A0A0U2IUS7_9ENTE</name>
<evidence type="ECO:0000313" key="1">
    <source>
        <dbReference type="EMBL" id="ALS38318.1"/>
    </source>
</evidence>
<evidence type="ECO:0000313" key="2">
    <source>
        <dbReference type="Proteomes" id="UP000067523"/>
    </source>
</evidence>
<dbReference type="Proteomes" id="UP000067523">
    <property type="component" value="Chromosome"/>
</dbReference>
<dbReference type="RefSeq" id="WP_208927884.1">
    <property type="nucleotide sequence ID" value="NZ_CP013655.1"/>
</dbReference>
<sequence>MSSGNEQLDSKVLNRGALEAGEEMLYYEVFKLVDTTTPVNLSVYDDEYNRLNCVEISVKREEKKGDSI</sequence>
<dbReference type="STRING" id="118060.ATZ35_14540"/>